<dbReference type="PANTHER" id="PTHR31751:SF42">
    <property type="entry name" value="PROTEIN CBG10204"/>
    <property type="match status" value="1"/>
</dbReference>
<accession>A0ABM1EU73</accession>
<evidence type="ECO:0000313" key="2">
    <source>
        <dbReference type="RefSeq" id="XP_014675744.1"/>
    </source>
</evidence>
<gene>
    <name evidence="2" type="primary">LOC106815750</name>
</gene>
<organism evidence="1 2">
    <name type="scientific">Priapulus caudatus</name>
    <name type="common">Priapulid worm</name>
    <dbReference type="NCBI Taxonomy" id="37621"/>
    <lineage>
        <taxon>Eukaryota</taxon>
        <taxon>Metazoa</taxon>
        <taxon>Ecdysozoa</taxon>
        <taxon>Scalidophora</taxon>
        <taxon>Priapulida</taxon>
        <taxon>Priapulimorpha</taxon>
        <taxon>Priapulimorphida</taxon>
        <taxon>Priapulidae</taxon>
        <taxon>Priapulus</taxon>
    </lineage>
</organism>
<dbReference type="Proteomes" id="UP000695022">
    <property type="component" value="Unplaced"/>
</dbReference>
<name>A0ABM1EU73_PRICU</name>
<evidence type="ECO:0000313" key="1">
    <source>
        <dbReference type="Proteomes" id="UP000695022"/>
    </source>
</evidence>
<dbReference type="RefSeq" id="XP_014675744.1">
    <property type="nucleotide sequence ID" value="XM_014820258.1"/>
</dbReference>
<dbReference type="GeneID" id="106815750"/>
<protein>
    <submittedName>
        <fullName evidence="2">Uncharacterized protein LOC106815750</fullName>
    </submittedName>
</protein>
<sequence>MVGWQGSRAHNILTNIVTANILKRDIPKLAPEEQTSSLESYHNVVIRFAPKSVHFHYSAMKARLTLAILHFNENSAREQQTNSDGSKQFRISYPKSKKGGAIAKEVKVPCTYNYVRELMAMVILLRRQYPSYQRAKTLIDHTSSCYLNLHTAG</sequence>
<proteinExistence type="predicted"/>
<reference evidence="2" key="1">
    <citation type="submission" date="2025-08" db="UniProtKB">
        <authorList>
            <consortium name="RefSeq"/>
        </authorList>
    </citation>
    <scope>IDENTIFICATION</scope>
</reference>
<keyword evidence="1" id="KW-1185">Reference proteome</keyword>
<dbReference type="PANTHER" id="PTHR31751">
    <property type="entry name" value="SI:CH211-108C17.2-RELATED-RELATED"/>
    <property type="match status" value="1"/>
</dbReference>